<evidence type="ECO:0000256" key="1">
    <source>
        <dbReference type="ARBA" id="ARBA00007362"/>
    </source>
</evidence>
<dbReference type="InterPro" id="IPR000620">
    <property type="entry name" value="EamA_dom"/>
</dbReference>
<dbReference type="SUPFAM" id="SSF103481">
    <property type="entry name" value="Multidrug resistance efflux transporter EmrE"/>
    <property type="match status" value="2"/>
</dbReference>
<feature type="transmembrane region" description="Helical" evidence="2">
    <location>
        <begin position="39"/>
        <end position="57"/>
    </location>
</feature>
<keyword evidence="2" id="KW-0472">Membrane</keyword>
<feature type="transmembrane region" description="Helical" evidence="2">
    <location>
        <begin position="150"/>
        <end position="170"/>
    </location>
</feature>
<evidence type="ECO:0000313" key="4">
    <source>
        <dbReference type="EMBL" id="MBG6138818.1"/>
    </source>
</evidence>
<feature type="transmembrane region" description="Helical" evidence="2">
    <location>
        <begin position="94"/>
        <end position="116"/>
    </location>
</feature>
<evidence type="ECO:0000259" key="3">
    <source>
        <dbReference type="Pfam" id="PF00892"/>
    </source>
</evidence>
<keyword evidence="5" id="KW-1185">Reference proteome</keyword>
<feature type="transmembrane region" description="Helical" evidence="2">
    <location>
        <begin position="268"/>
        <end position="288"/>
    </location>
</feature>
<feature type="domain" description="EamA" evidence="3">
    <location>
        <begin position="14"/>
        <end position="139"/>
    </location>
</feature>
<feature type="transmembrane region" description="Helical" evidence="2">
    <location>
        <begin position="125"/>
        <end position="144"/>
    </location>
</feature>
<dbReference type="PANTHER" id="PTHR22911:SF76">
    <property type="entry name" value="EAMA DOMAIN-CONTAINING PROTEIN"/>
    <property type="match status" value="1"/>
</dbReference>
<feature type="transmembrane region" description="Helical" evidence="2">
    <location>
        <begin position="209"/>
        <end position="227"/>
    </location>
</feature>
<comment type="caution">
    <text evidence="4">The sequence shown here is derived from an EMBL/GenBank/DDBJ whole genome shotgun (WGS) entry which is preliminary data.</text>
</comment>
<feature type="transmembrane region" description="Helical" evidence="2">
    <location>
        <begin position="239"/>
        <end position="262"/>
    </location>
</feature>
<proteinExistence type="inferred from homology"/>
<keyword evidence="2" id="KW-0812">Transmembrane</keyword>
<protein>
    <submittedName>
        <fullName evidence="4">Drug/metabolite transporter (DMT)-like permease</fullName>
    </submittedName>
</protein>
<dbReference type="GO" id="GO:0016020">
    <property type="term" value="C:membrane"/>
    <property type="evidence" value="ECO:0007669"/>
    <property type="project" value="InterPro"/>
</dbReference>
<dbReference type="PANTHER" id="PTHR22911">
    <property type="entry name" value="ACYL-MALONYL CONDENSING ENZYME-RELATED"/>
    <property type="match status" value="1"/>
</dbReference>
<dbReference type="Proteomes" id="UP000622552">
    <property type="component" value="Unassembled WGS sequence"/>
</dbReference>
<sequence length="299" mass="30957">MTTPRAHWPTYAALAVGILAVSASGPMIAATAAPALAIAFWRNAMAVGALAPVVAVRRREELGALNKRQIALCVLAGVALAAHFGTWVPSATLTSVATATALATTQPIWTGVFAFLRGEKLGRSMWLGIWLAFAGAVVATGADINGSPEALLGDGLALLGGLFAAVYVSFGEKVRADVSTTTYTLLCYGVCAFVLLAVCVLWDVPLTGYSTTAWLLLVALTVGPQLLGHSLFNFSLKRVPAHVLSVLILLEVPGAALLGWLIVHQVPALSALPGLALLVTGVCVVVLSPKLTARRSSRG</sequence>
<dbReference type="EMBL" id="JADOUF010000001">
    <property type="protein sequence ID" value="MBG6138818.1"/>
    <property type="molecule type" value="Genomic_DNA"/>
</dbReference>
<name>A0A8J7GLA6_9ACTN</name>
<feature type="transmembrane region" description="Helical" evidence="2">
    <location>
        <begin position="182"/>
        <end position="203"/>
    </location>
</feature>
<reference evidence="4" key="1">
    <citation type="submission" date="2020-11" db="EMBL/GenBank/DDBJ databases">
        <title>Sequencing the genomes of 1000 actinobacteria strains.</title>
        <authorList>
            <person name="Klenk H.-P."/>
        </authorList>
    </citation>
    <scope>NUCLEOTIDE SEQUENCE</scope>
    <source>
        <strain evidence="4">DSM 45356</strain>
    </source>
</reference>
<accession>A0A8J7GLA6</accession>
<keyword evidence="2" id="KW-1133">Transmembrane helix</keyword>
<feature type="transmembrane region" description="Helical" evidence="2">
    <location>
        <begin position="69"/>
        <end position="88"/>
    </location>
</feature>
<dbReference type="RefSeq" id="WP_197005536.1">
    <property type="nucleotide sequence ID" value="NZ_BONS01000009.1"/>
</dbReference>
<feature type="domain" description="EamA" evidence="3">
    <location>
        <begin position="152"/>
        <end position="286"/>
    </location>
</feature>
<dbReference type="AlphaFoldDB" id="A0A8J7GLA6"/>
<dbReference type="InterPro" id="IPR037185">
    <property type="entry name" value="EmrE-like"/>
</dbReference>
<evidence type="ECO:0000256" key="2">
    <source>
        <dbReference type="SAM" id="Phobius"/>
    </source>
</evidence>
<comment type="similarity">
    <text evidence="1">Belongs to the EamA transporter family.</text>
</comment>
<evidence type="ECO:0000313" key="5">
    <source>
        <dbReference type="Proteomes" id="UP000622552"/>
    </source>
</evidence>
<gene>
    <name evidence="4" type="ORF">IW245_005012</name>
</gene>
<organism evidence="4 5">
    <name type="scientific">Longispora fulva</name>
    <dbReference type="NCBI Taxonomy" id="619741"/>
    <lineage>
        <taxon>Bacteria</taxon>
        <taxon>Bacillati</taxon>
        <taxon>Actinomycetota</taxon>
        <taxon>Actinomycetes</taxon>
        <taxon>Micromonosporales</taxon>
        <taxon>Micromonosporaceae</taxon>
        <taxon>Longispora</taxon>
    </lineage>
</organism>
<dbReference type="Pfam" id="PF00892">
    <property type="entry name" value="EamA"/>
    <property type="match status" value="2"/>
</dbReference>